<dbReference type="InterPro" id="IPR009045">
    <property type="entry name" value="Zn_M74/Hedgehog-like"/>
</dbReference>
<evidence type="ECO:0000256" key="1">
    <source>
        <dbReference type="SAM" id="MobiDB-lite"/>
    </source>
</evidence>
<accession>A0A919P845</accession>
<dbReference type="InterPro" id="IPR052179">
    <property type="entry name" value="DD-CPase-like"/>
</dbReference>
<feature type="compositionally biased region" description="Basic and acidic residues" evidence="1">
    <location>
        <begin position="1"/>
        <end position="12"/>
    </location>
</feature>
<evidence type="ECO:0000313" key="3">
    <source>
        <dbReference type="EMBL" id="GIG23029.1"/>
    </source>
</evidence>
<comment type="caution">
    <text evidence="3">The sequence shown here is derived from an EMBL/GenBank/DDBJ whole genome shotgun (WGS) entry which is preliminary data.</text>
</comment>
<dbReference type="PANTHER" id="PTHR34385">
    <property type="entry name" value="D-ALANYL-D-ALANINE CARBOXYPEPTIDASE"/>
    <property type="match status" value="1"/>
</dbReference>
<proteinExistence type="predicted"/>
<dbReference type="PRINTS" id="PR00833">
    <property type="entry name" value="POAALLERGEN"/>
</dbReference>
<feature type="compositionally biased region" description="Low complexity" evidence="1">
    <location>
        <begin position="133"/>
        <end position="161"/>
    </location>
</feature>
<name>A0A919P845_9CELL</name>
<keyword evidence="4" id="KW-1185">Reference proteome</keyword>
<dbReference type="GO" id="GO:0008233">
    <property type="term" value="F:peptidase activity"/>
    <property type="evidence" value="ECO:0007669"/>
    <property type="project" value="InterPro"/>
</dbReference>
<reference evidence="3" key="1">
    <citation type="submission" date="2021-01" db="EMBL/GenBank/DDBJ databases">
        <title>Whole genome shotgun sequence of Cellulomonas chitinilytica NBRC 110799.</title>
        <authorList>
            <person name="Komaki H."/>
            <person name="Tamura T."/>
        </authorList>
    </citation>
    <scope>NUCLEOTIDE SEQUENCE</scope>
    <source>
        <strain evidence="3">NBRC 110799</strain>
    </source>
</reference>
<feature type="domain" description="D-alanyl-D-alanine carboxypeptidase-like core" evidence="2">
    <location>
        <begin position="305"/>
        <end position="414"/>
    </location>
</feature>
<organism evidence="3 4">
    <name type="scientific">Cellulomonas chitinilytica</name>
    <dbReference type="NCBI Taxonomy" id="398759"/>
    <lineage>
        <taxon>Bacteria</taxon>
        <taxon>Bacillati</taxon>
        <taxon>Actinomycetota</taxon>
        <taxon>Actinomycetes</taxon>
        <taxon>Micrococcales</taxon>
        <taxon>Cellulomonadaceae</taxon>
        <taxon>Cellulomonas</taxon>
    </lineage>
</organism>
<feature type="region of interest" description="Disordered" evidence="1">
    <location>
        <begin position="129"/>
        <end position="220"/>
    </location>
</feature>
<dbReference type="PANTHER" id="PTHR34385:SF1">
    <property type="entry name" value="PEPTIDOGLYCAN L-ALANYL-D-GLUTAMATE ENDOPEPTIDASE CWLK"/>
    <property type="match status" value="1"/>
</dbReference>
<dbReference type="GO" id="GO:0006508">
    <property type="term" value="P:proteolysis"/>
    <property type="evidence" value="ECO:0007669"/>
    <property type="project" value="InterPro"/>
</dbReference>
<sequence>MPNLRRRSEGGKHVASTAPRPSLAALLPRGGSASTRAAQGAVVAALTVALCATMGQATARDHAAATADAQEAAVVRQARIGAMTVADDAVQIAEATHAEGTQAAVDPTALEALDHAAAHLNDLIEQAKDSTAEETPAANAAPDATAGAAATGDAAGDTTAAGDDKAVPPAPATTAAAPAAATPAPAGDATATGTAAAPAATPAATALTVPATKGPEDRTTSKIRAAVAKVATLATQVHESAEANKAAQAAAAAQQAADAAAAQAAAAAAEKEAQRAAWKASLLGYANGRIPASALCGVSFDPAVQLRCDAAESLEALNASYAAAFGTNLTVSDSYRSYGGQIACRRTKGHLCATPGTSNHGTGVAVDLGGGIQTFGTAQYRWMSEHAAEQAWAHPAWAEPRGGKPEPWHWEYQG</sequence>
<feature type="region of interest" description="Disordered" evidence="1">
    <location>
        <begin position="1"/>
        <end position="27"/>
    </location>
</feature>
<gene>
    <name evidence="3" type="ORF">Cch01nite_37530</name>
</gene>
<dbReference type="InterPro" id="IPR003709">
    <property type="entry name" value="VanY-like_core_dom"/>
</dbReference>
<protein>
    <recommendedName>
        <fullName evidence="2">D-alanyl-D-alanine carboxypeptidase-like core domain-containing protein</fullName>
    </recommendedName>
</protein>
<dbReference type="CDD" id="cd14814">
    <property type="entry name" value="Peptidase_M15"/>
    <property type="match status" value="1"/>
</dbReference>
<dbReference type="SUPFAM" id="SSF55166">
    <property type="entry name" value="Hedgehog/DD-peptidase"/>
    <property type="match status" value="1"/>
</dbReference>
<dbReference type="Proteomes" id="UP000632740">
    <property type="component" value="Unassembled WGS sequence"/>
</dbReference>
<dbReference type="AlphaFoldDB" id="A0A919P845"/>
<dbReference type="EMBL" id="BONK01000015">
    <property type="protein sequence ID" value="GIG23029.1"/>
    <property type="molecule type" value="Genomic_DNA"/>
</dbReference>
<dbReference type="Gene3D" id="3.30.1380.10">
    <property type="match status" value="1"/>
</dbReference>
<evidence type="ECO:0000313" key="4">
    <source>
        <dbReference type="Proteomes" id="UP000632740"/>
    </source>
</evidence>
<dbReference type="Pfam" id="PF02557">
    <property type="entry name" value="VanY"/>
    <property type="match status" value="1"/>
</dbReference>
<evidence type="ECO:0000259" key="2">
    <source>
        <dbReference type="Pfam" id="PF02557"/>
    </source>
</evidence>
<feature type="compositionally biased region" description="Low complexity" evidence="1">
    <location>
        <begin position="172"/>
        <end position="212"/>
    </location>
</feature>